<organism evidence="1 2">
    <name type="scientific">Arctium lappa</name>
    <name type="common">Greater burdock</name>
    <name type="synonym">Lappa major</name>
    <dbReference type="NCBI Taxonomy" id="4217"/>
    <lineage>
        <taxon>Eukaryota</taxon>
        <taxon>Viridiplantae</taxon>
        <taxon>Streptophyta</taxon>
        <taxon>Embryophyta</taxon>
        <taxon>Tracheophyta</taxon>
        <taxon>Spermatophyta</taxon>
        <taxon>Magnoliopsida</taxon>
        <taxon>eudicotyledons</taxon>
        <taxon>Gunneridae</taxon>
        <taxon>Pentapetalae</taxon>
        <taxon>asterids</taxon>
        <taxon>campanulids</taxon>
        <taxon>Asterales</taxon>
        <taxon>Asteraceae</taxon>
        <taxon>Carduoideae</taxon>
        <taxon>Cardueae</taxon>
        <taxon>Arctiinae</taxon>
        <taxon>Arctium</taxon>
    </lineage>
</organism>
<protein>
    <submittedName>
        <fullName evidence="1">Uncharacterized protein</fullName>
    </submittedName>
</protein>
<evidence type="ECO:0000313" key="1">
    <source>
        <dbReference type="EMBL" id="KAI3665003.1"/>
    </source>
</evidence>
<name>A0ACB8XE52_ARCLA</name>
<reference evidence="1 2" key="2">
    <citation type="journal article" date="2022" name="Mol. Ecol. Resour.">
        <title>The genomes of chicory, endive, great burdock and yacon provide insights into Asteraceae paleo-polyploidization history and plant inulin production.</title>
        <authorList>
            <person name="Fan W."/>
            <person name="Wang S."/>
            <person name="Wang H."/>
            <person name="Wang A."/>
            <person name="Jiang F."/>
            <person name="Liu H."/>
            <person name="Zhao H."/>
            <person name="Xu D."/>
            <person name="Zhang Y."/>
        </authorList>
    </citation>
    <scope>NUCLEOTIDE SEQUENCE [LARGE SCALE GENOMIC DNA]</scope>
    <source>
        <strain evidence="2">cv. Niubang</strain>
    </source>
</reference>
<accession>A0ACB8XE52</accession>
<gene>
    <name evidence="1" type="ORF">L6452_43619</name>
</gene>
<dbReference type="Proteomes" id="UP001055879">
    <property type="component" value="Linkage Group LG18"/>
</dbReference>
<proteinExistence type="predicted"/>
<comment type="caution">
    <text evidence="1">The sequence shown here is derived from an EMBL/GenBank/DDBJ whole genome shotgun (WGS) entry which is preliminary data.</text>
</comment>
<sequence>MHFFSSFDFWSFYKLLITCSSQSCNQRANLFSPTINTNSFLFRGTDFDFIIPPKLVQKIRCVEGNRLLVEVHQRTRFIH</sequence>
<reference evidence="2" key="1">
    <citation type="journal article" date="2022" name="Mol. Ecol. Resour.">
        <title>The genomes of chicory, endive, great burdock and yacon provide insights into Asteraceae palaeo-polyploidization history and plant inulin production.</title>
        <authorList>
            <person name="Fan W."/>
            <person name="Wang S."/>
            <person name="Wang H."/>
            <person name="Wang A."/>
            <person name="Jiang F."/>
            <person name="Liu H."/>
            <person name="Zhao H."/>
            <person name="Xu D."/>
            <person name="Zhang Y."/>
        </authorList>
    </citation>
    <scope>NUCLEOTIDE SEQUENCE [LARGE SCALE GENOMIC DNA]</scope>
    <source>
        <strain evidence="2">cv. Niubang</strain>
    </source>
</reference>
<evidence type="ECO:0000313" key="2">
    <source>
        <dbReference type="Proteomes" id="UP001055879"/>
    </source>
</evidence>
<keyword evidence="2" id="KW-1185">Reference proteome</keyword>
<dbReference type="EMBL" id="CM042064">
    <property type="protein sequence ID" value="KAI3665003.1"/>
    <property type="molecule type" value="Genomic_DNA"/>
</dbReference>